<feature type="transmembrane region" description="Helical" evidence="9">
    <location>
        <begin position="998"/>
        <end position="1021"/>
    </location>
</feature>
<comment type="subcellular location">
    <subcellularLocation>
        <location evidence="1 9">Cell inner membrane</location>
        <topology evidence="1 9">Multi-pass membrane protein</topology>
    </subcellularLocation>
</comment>
<feature type="transmembrane region" description="Helical" evidence="9">
    <location>
        <begin position="12"/>
        <end position="33"/>
    </location>
</feature>
<feature type="transmembrane region" description="Helical" evidence="9">
    <location>
        <begin position="967"/>
        <end position="986"/>
    </location>
</feature>
<feature type="transmembrane region" description="Helical" evidence="9">
    <location>
        <begin position="534"/>
        <end position="555"/>
    </location>
</feature>
<keyword evidence="3 9" id="KW-0813">Transport</keyword>
<dbReference type="SUPFAM" id="SSF82693">
    <property type="entry name" value="Multidrug efflux transporter AcrB pore domain, PN1, PN2, PC1 and PC2 subdomains"/>
    <property type="match status" value="4"/>
</dbReference>
<feature type="transmembrane region" description="Helical" evidence="9">
    <location>
        <begin position="341"/>
        <end position="360"/>
    </location>
</feature>
<feature type="transmembrane region" description="Helical" evidence="9">
    <location>
        <begin position="443"/>
        <end position="465"/>
    </location>
</feature>
<dbReference type="Gene3D" id="1.20.1640.10">
    <property type="entry name" value="Multidrug efflux transporter AcrB transmembrane domain"/>
    <property type="match status" value="2"/>
</dbReference>
<evidence type="ECO:0000256" key="4">
    <source>
        <dbReference type="ARBA" id="ARBA00022475"/>
    </source>
</evidence>
<evidence type="ECO:0000256" key="5">
    <source>
        <dbReference type="ARBA" id="ARBA00022519"/>
    </source>
</evidence>
<keyword evidence="4" id="KW-1003">Cell membrane</keyword>
<dbReference type="EMBL" id="BLJN01000003">
    <property type="protein sequence ID" value="GFE81055.1"/>
    <property type="molecule type" value="Genomic_DNA"/>
</dbReference>
<dbReference type="GO" id="GO:0042910">
    <property type="term" value="F:xenobiotic transmembrane transporter activity"/>
    <property type="evidence" value="ECO:0007669"/>
    <property type="project" value="TreeGrafter"/>
</dbReference>
<dbReference type="Pfam" id="PF00873">
    <property type="entry name" value="ACR_tran"/>
    <property type="match status" value="1"/>
</dbReference>
<evidence type="ECO:0000313" key="13">
    <source>
        <dbReference type="Proteomes" id="UP000445000"/>
    </source>
</evidence>
<dbReference type="InterPro" id="IPR004764">
    <property type="entry name" value="MdtF-like"/>
</dbReference>
<sequence length="1060" mass="114206">MISKFFITRPIFACVISAFIVIAGLGGMISLPISAYPNIIPPSVTVAATYPGATAQTIADTVAAPLEKEINGVEGMLYMSSVNSGNGTLMITVTFNIGTDPDMNAVNVNNRIQAAVPRLPEEVRRQGVVVRKASTTFLQIVSIHSPDNSVDMLTMSSYVTLNVLDELRRIPGIGDVQMFGQDYSIRIWMQPDKLAQLGLTPSDVAMAVRQQNSQYAAGQVGVEPVSEQVDFTYAVTAQGRLQEPEEFEQIVVHTTEAGGIVRLKDVARVELGAQTYSNQATIDGQRAVMMALVLQPGANALETGGAVQKRLEELSRDFPKGMTYAIPYDTIQYVKVSIKEVVKTLLEAMVLVFFVVLIFLQNWRATIIPMLAVPVSLIGTFAAMFAFGFSINMLTLFGMVLAIGIVVDDAIVVLENVERIMTTENLPAPQATEKAMEEVTRPVIAIVLVLTAVFMPVAFMGGLVGEMYRQFAVTIAVSVVISGFVALTLTPALCALLLKHDHMVKNRFLEGFNRWFERVTNRYERGVRFVMKRAAMAAAMFVVMLVVVVGLFRALPTSLAPSEDQGYVFVIGFLQDAASLDRTVRSVEAVAAGVRDHPAVANAVAVAGMDPLTQAMKTNSGIIWLPMKPWDERKSDDLSPAALVGAVFGAGAQVKDGFFFAVEPPPIEGLSMTGGFEAYIQSRGSGSIKDLEGVTQKLVAAANKRPELAGTQTTFSASVPQMRIDLDREKAITLGVEVGQVFETLQSTFGALYVNDFNRNGRVYQVQLQSEPRFRAYPEDIRNVYVRSKKGDLVPLTALASIREVTGAEIVERFNAFTSAKIMGAAAPGYSSGDALKAIEEVAAQTLPQGYELAFTGTAYQEKVSGGASQGVYLLGVLMVFLILAAQFERWTLPVAVILAVPFAAFGAFLAVFMRGLANDIYFQIGMLTLIGLAAKNAILIVEFALMKYHEGMKLMDAAIEGAKLRFRPIIMTSLALIFGVLPLAISTGAGANSRHSLGTSVIGGMLAATFIATLFVPLFFKWIAGAKGGEAYDDEHGKGKPHEGGGGVEPKPAAPHESN</sequence>
<dbReference type="FunFam" id="1.20.1640.10:FF:000001">
    <property type="entry name" value="Efflux pump membrane transporter"/>
    <property type="match status" value="1"/>
</dbReference>
<dbReference type="NCBIfam" id="NF000282">
    <property type="entry name" value="RND_permease_1"/>
    <property type="match status" value="1"/>
</dbReference>
<dbReference type="Gene3D" id="3.30.2090.10">
    <property type="entry name" value="Multidrug efflux transporter AcrB TolC docking domain, DN and DC subdomains"/>
    <property type="match status" value="2"/>
</dbReference>
<evidence type="ECO:0000256" key="2">
    <source>
        <dbReference type="ARBA" id="ARBA00010942"/>
    </source>
</evidence>
<dbReference type="PANTHER" id="PTHR32063">
    <property type="match status" value="1"/>
</dbReference>
<dbReference type="FunFam" id="3.30.70.1430:FF:000001">
    <property type="entry name" value="Efflux pump membrane transporter"/>
    <property type="match status" value="1"/>
</dbReference>
<evidence type="ECO:0000259" key="11">
    <source>
        <dbReference type="PROSITE" id="PS50156"/>
    </source>
</evidence>
<dbReference type="GO" id="GO:0005886">
    <property type="term" value="C:plasma membrane"/>
    <property type="evidence" value="ECO:0007669"/>
    <property type="project" value="UniProtKB-SubCell"/>
</dbReference>
<feature type="region of interest" description="Disordered" evidence="10">
    <location>
        <begin position="1033"/>
        <end position="1060"/>
    </location>
</feature>
<dbReference type="AlphaFoldDB" id="A0A829YCT7"/>
<dbReference type="InterPro" id="IPR027463">
    <property type="entry name" value="AcrB_DN_DC_subdom"/>
</dbReference>
<keyword evidence="5 9" id="KW-0997">Cell inner membrane</keyword>
<evidence type="ECO:0000256" key="9">
    <source>
        <dbReference type="RuleBase" id="RU364070"/>
    </source>
</evidence>
<evidence type="ECO:0000256" key="3">
    <source>
        <dbReference type="ARBA" id="ARBA00022448"/>
    </source>
</evidence>
<evidence type="ECO:0000256" key="10">
    <source>
        <dbReference type="SAM" id="MobiDB-lite"/>
    </source>
</evidence>
<evidence type="ECO:0000256" key="1">
    <source>
        <dbReference type="ARBA" id="ARBA00004429"/>
    </source>
</evidence>
<feature type="compositionally biased region" description="Basic and acidic residues" evidence="10">
    <location>
        <begin position="1035"/>
        <end position="1044"/>
    </location>
</feature>
<dbReference type="PROSITE" id="PS50156">
    <property type="entry name" value="SSD"/>
    <property type="match status" value="1"/>
</dbReference>
<comment type="similarity">
    <text evidence="2 9">Belongs to the resistance-nodulation-cell division (RND) (TC 2.A.6) family.</text>
</comment>
<dbReference type="PRINTS" id="PR00702">
    <property type="entry name" value="ACRIFLAVINRP"/>
</dbReference>
<feature type="transmembrane region" description="Helical" evidence="9">
    <location>
        <begin position="393"/>
        <end position="414"/>
    </location>
</feature>
<feature type="transmembrane region" description="Helical" evidence="9">
    <location>
        <begin position="367"/>
        <end position="387"/>
    </location>
</feature>
<comment type="caution">
    <text evidence="12">The sequence shown here is derived from an EMBL/GenBank/DDBJ whole genome shotgun (WGS) entry which is preliminary data.</text>
</comment>
<keyword evidence="7 9" id="KW-1133">Transmembrane helix</keyword>
<dbReference type="Proteomes" id="UP000445000">
    <property type="component" value="Unassembled WGS sequence"/>
</dbReference>
<gene>
    <name evidence="12" type="ORF">GCM10011487_30550</name>
</gene>
<keyword evidence="8 9" id="KW-0472">Membrane</keyword>
<organism evidence="12 13">
    <name type="scientific">Steroidobacter agaridevorans</name>
    <dbReference type="NCBI Taxonomy" id="2695856"/>
    <lineage>
        <taxon>Bacteria</taxon>
        <taxon>Pseudomonadati</taxon>
        <taxon>Pseudomonadota</taxon>
        <taxon>Gammaproteobacteria</taxon>
        <taxon>Steroidobacterales</taxon>
        <taxon>Steroidobacteraceae</taxon>
        <taxon>Steroidobacter</taxon>
    </lineage>
</organism>
<dbReference type="Gene3D" id="3.30.70.1320">
    <property type="entry name" value="Multidrug efflux transporter AcrB pore domain like"/>
    <property type="match status" value="1"/>
</dbReference>
<evidence type="ECO:0000313" key="12">
    <source>
        <dbReference type="EMBL" id="GFE81055.1"/>
    </source>
</evidence>
<dbReference type="GO" id="GO:0009636">
    <property type="term" value="P:response to toxic substance"/>
    <property type="evidence" value="ECO:0007669"/>
    <property type="project" value="UniProtKB-ARBA"/>
</dbReference>
<proteinExistence type="inferred from homology"/>
<evidence type="ECO:0000256" key="6">
    <source>
        <dbReference type="ARBA" id="ARBA00022692"/>
    </source>
</evidence>
<feature type="transmembrane region" description="Helical" evidence="9">
    <location>
        <begin position="921"/>
        <end position="946"/>
    </location>
</feature>
<protein>
    <recommendedName>
        <fullName evidence="9">Efflux pump membrane transporter</fullName>
    </recommendedName>
</protein>
<evidence type="ECO:0000256" key="8">
    <source>
        <dbReference type="ARBA" id="ARBA00023136"/>
    </source>
</evidence>
<accession>A0A829YCT7</accession>
<dbReference type="InterPro" id="IPR001036">
    <property type="entry name" value="Acrflvin-R"/>
</dbReference>
<dbReference type="NCBIfam" id="TIGR00915">
    <property type="entry name" value="2A0602"/>
    <property type="match status" value="1"/>
</dbReference>
<dbReference type="Gene3D" id="3.30.70.1440">
    <property type="entry name" value="Multidrug efflux transporter AcrB pore domain"/>
    <property type="match status" value="1"/>
</dbReference>
<dbReference type="InterPro" id="IPR000731">
    <property type="entry name" value="SSD"/>
</dbReference>
<feature type="transmembrane region" description="Helical" evidence="9">
    <location>
        <begin position="871"/>
        <end position="888"/>
    </location>
</feature>
<feature type="domain" description="SSD" evidence="11">
    <location>
        <begin position="370"/>
        <end position="496"/>
    </location>
</feature>
<dbReference type="PANTHER" id="PTHR32063:SF13">
    <property type="entry name" value="MULTIDRUG EFFLUX PUMP SUBUNIT ACRB-RELATED"/>
    <property type="match status" value="1"/>
</dbReference>
<evidence type="ECO:0000256" key="7">
    <source>
        <dbReference type="ARBA" id="ARBA00022989"/>
    </source>
</evidence>
<dbReference type="SUPFAM" id="SSF82866">
    <property type="entry name" value="Multidrug efflux transporter AcrB transmembrane domain"/>
    <property type="match status" value="2"/>
</dbReference>
<dbReference type="GO" id="GO:0015562">
    <property type="term" value="F:efflux transmembrane transporter activity"/>
    <property type="evidence" value="ECO:0007669"/>
    <property type="project" value="InterPro"/>
</dbReference>
<dbReference type="SUPFAM" id="SSF82714">
    <property type="entry name" value="Multidrug efflux transporter AcrB TolC docking domain, DN and DC subdomains"/>
    <property type="match status" value="2"/>
</dbReference>
<feature type="transmembrane region" description="Helical" evidence="9">
    <location>
        <begin position="471"/>
        <end position="498"/>
    </location>
</feature>
<keyword evidence="13" id="KW-1185">Reference proteome</keyword>
<dbReference type="Gene3D" id="3.30.70.1430">
    <property type="entry name" value="Multidrug efflux transporter AcrB pore domain"/>
    <property type="match status" value="2"/>
</dbReference>
<keyword evidence="6 9" id="KW-0812">Transmembrane</keyword>
<name>A0A829YCT7_9GAMM</name>
<reference evidence="13" key="1">
    <citation type="submission" date="2020-01" db="EMBL/GenBank/DDBJ databases">
        <title>'Steroidobacter agaridevorans' sp. nov., agar-degrading bacteria isolated from rhizosphere soils.</title>
        <authorList>
            <person name="Ikenaga M."/>
            <person name="Kataoka M."/>
            <person name="Murouchi A."/>
            <person name="Katsuragi S."/>
            <person name="Sakai M."/>
        </authorList>
    </citation>
    <scope>NUCLEOTIDE SEQUENCE [LARGE SCALE GENOMIC DNA]</scope>
    <source>
        <strain evidence="13">YU21-B</strain>
    </source>
</reference>
<feature type="transmembrane region" description="Helical" evidence="9">
    <location>
        <begin position="895"/>
        <end position="915"/>
    </location>
</feature>